<keyword evidence="1 10" id="KW-0436">Ligase</keyword>
<dbReference type="Gene3D" id="3.40.1190.10">
    <property type="entry name" value="Mur-like, catalytic domain"/>
    <property type="match status" value="1"/>
</dbReference>
<evidence type="ECO:0000256" key="3">
    <source>
        <dbReference type="ARBA" id="ARBA00022741"/>
    </source>
</evidence>
<dbReference type="Pfam" id="PF02875">
    <property type="entry name" value="Mur_ligase_C"/>
    <property type="match status" value="1"/>
</dbReference>
<evidence type="ECO:0000259" key="9">
    <source>
        <dbReference type="PROSITE" id="PS50206"/>
    </source>
</evidence>
<accession>A0A0K1PGE6</accession>
<dbReference type="Pfam" id="PF08245">
    <property type="entry name" value="Mur_ligase_M"/>
    <property type="match status" value="1"/>
</dbReference>
<dbReference type="PATRIC" id="fig|1391653.3.peg.2998"/>
<sequence>MGEAVTSAAIGEAGPLERIPAGVRRIHLLGVGGTGMGAFAALLKAAGYEVTGSDEALYPPMSEMLPKWGIDAFQPYAPENLDRARPDLVVVGNVIRRVNVEAEAMRERGLPHVSFPQALGQLFLEDRHSIVVAGTHGKTTTTSMAAHLLAAAGRDPSVLVGGVAGNFGGNFHLGTGADFVVEGDEYDTAYFDKGPKFWHYRPRTVIFTSCEFDHADIYRDDAHYESSFERLMELVPEDGLVLACASTGAPERIARARCKGRVETYSAMPGVEADWIADELRSGPEGTRFTVRRHGEKLSEALLPLGGRHNVENALGAIAACMDRGVTAEALAAGLADFLGVRRRQELRGEPNGIRVIDDFAHHPTAVRETLAAVAAKNPGRRLVAVFEPRSNTSRRSLHHAAYAASFGEASLAILQAPLKHDKVPEDDRLDVQKLCADITAAGTPARAFSTPDEILACLLEEARPGDVILLMSNGAFGGLPGRLVDALSSRAS</sequence>
<evidence type="ECO:0000256" key="7">
    <source>
        <dbReference type="ARBA" id="ARBA00023306"/>
    </source>
</evidence>
<dbReference type="InterPro" id="IPR001763">
    <property type="entry name" value="Rhodanese-like_dom"/>
</dbReference>
<dbReference type="InterPro" id="IPR000713">
    <property type="entry name" value="Mur_ligase_N"/>
</dbReference>
<keyword evidence="8" id="KW-0961">Cell wall biogenesis/degradation</keyword>
<evidence type="ECO:0000313" key="11">
    <source>
        <dbReference type="Proteomes" id="UP000055590"/>
    </source>
</evidence>
<dbReference type="Proteomes" id="UP000055590">
    <property type="component" value="Chromosome"/>
</dbReference>
<dbReference type="InterPro" id="IPR050061">
    <property type="entry name" value="MurCDEF_pg_biosynth"/>
</dbReference>
<keyword evidence="11" id="KW-1185">Reference proteome</keyword>
<feature type="domain" description="Rhodanese" evidence="9">
    <location>
        <begin position="98"/>
        <end position="175"/>
    </location>
</feature>
<dbReference type="Pfam" id="PF01225">
    <property type="entry name" value="Mur_ligase"/>
    <property type="match status" value="1"/>
</dbReference>
<name>A0A0K1PGE6_9BACT</name>
<evidence type="ECO:0000256" key="6">
    <source>
        <dbReference type="ARBA" id="ARBA00022984"/>
    </source>
</evidence>
<dbReference type="GO" id="GO:0016881">
    <property type="term" value="F:acid-amino acid ligase activity"/>
    <property type="evidence" value="ECO:0007669"/>
    <property type="project" value="InterPro"/>
</dbReference>
<keyword evidence="4" id="KW-0067">ATP-binding</keyword>
<dbReference type="NCBIfam" id="TIGR01081">
    <property type="entry name" value="mpl"/>
    <property type="match status" value="1"/>
</dbReference>
<dbReference type="SUPFAM" id="SSF53244">
    <property type="entry name" value="MurD-like peptide ligases, peptide-binding domain"/>
    <property type="match status" value="1"/>
</dbReference>
<evidence type="ECO:0000313" key="10">
    <source>
        <dbReference type="EMBL" id="AKU92491.1"/>
    </source>
</evidence>
<dbReference type="KEGG" id="vin:AKJ08_2878"/>
<dbReference type="Gene3D" id="3.40.50.720">
    <property type="entry name" value="NAD(P)-binding Rossmann-like Domain"/>
    <property type="match status" value="1"/>
</dbReference>
<dbReference type="InterPro" id="IPR036565">
    <property type="entry name" value="Mur-like_cat_sf"/>
</dbReference>
<dbReference type="RefSeq" id="WP_082343189.1">
    <property type="nucleotide sequence ID" value="NZ_CP012332.1"/>
</dbReference>
<dbReference type="SUPFAM" id="SSF53623">
    <property type="entry name" value="MurD-like peptide ligases, catalytic domain"/>
    <property type="match status" value="1"/>
</dbReference>
<dbReference type="AlphaFoldDB" id="A0A0K1PGE6"/>
<dbReference type="GO" id="GO:0008360">
    <property type="term" value="P:regulation of cell shape"/>
    <property type="evidence" value="ECO:0007669"/>
    <property type="project" value="UniProtKB-KW"/>
</dbReference>
<evidence type="ECO:0000256" key="8">
    <source>
        <dbReference type="ARBA" id="ARBA00023316"/>
    </source>
</evidence>
<keyword evidence="3" id="KW-0547">Nucleotide-binding</keyword>
<dbReference type="GO" id="GO:0051301">
    <property type="term" value="P:cell division"/>
    <property type="evidence" value="ECO:0007669"/>
    <property type="project" value="UniProtKB-KW"/>
</dbReference>
<evidence type="ECO:0000256" key="1">
    <source>
        <dbReference type="ARBA" id="ARBA00022598"/>
    </source>
</evidence>
<reference evidence="10 11" key="1">
    <citation type="submission" date="2015-08" db="EMBL/GenBank/DDBJ databases">
        <authorList>
            <person name="Babu N.S."/>
            <person name="Beckwith C.J."/>
            <person name="Beseler K.G."/>
            <person name="Brison A."/>
            <person name="Carone J.V."/>
            <person name="Caskin T.P."/>
            <person name="Diamond M."/>
            <person name="Durham M.E."/>
            <person name="Foxe J.M."/>
            <person name="Go M."/>
            <person name="Henderson B.A."/>
            <person name="Jones I.B."/>
            <person name="McGettigan J.A."/>
            <person name="Micheletti S.J."/>
            <person name="Nasrallah M.E."/>
            <person name="Ortiz D."/>
            <person name="Piller C.R."/>
            <person name="Privatt S.R."/>
            <person name="Schneider S.L."/>
            <person name="Sharp S."/>
            <person name="Smith T.C."/>
            <person name="Stanton J.D."/>
            <person name="Ullery H.E."/>
            <person name="Wilson R.J."/>
            <person name="Serrano M.G."/>
            <person name="Buck G."/>
            <person name="Lee V."/>
            <person name="Wang Y."/>
            <person name="Carvalho R."/>
            <person name="Voegtly L."/>
            <person name="Shi R."/>
            <person name="Duckworth R."/>
            <person name="Johnson A."/>
            <person name="Loviza R."/>
            <person name="Walstead R."/>
            <person name="Shah Z."/>
            <person name="Kiflezghi M."/>
            <person name="Wade K."/>
            <person name="Ball S.L."/>
            <person name="Bradley K.W."/>
            <person name="Asai D.J."/>
            <person name="Bowman C.A."/>
            <person name="Russell D.A."/>
            <person name="Pope W.H."/>
            <person name="Jacobs-Sera D."/>
            <person name="Hendrix R.W."/>
            <person name="Hatfull G.F."/>
        </authorList>
    </citation>
    <scope>NUCLEOTIDE SEQUENCE [LARGE SCALE GENOMIC DNA]</scope>
    <source>
        <strain evidence="10 11">DSM 27710</strain>
    </source>
</reference>
<dbReference type="InterPro" id="IPR005757">
    <property type="entry name" value="Mpl"/>
</dbReference>
<keyword evidence="7" id="KW-0131">Cell cycle</keyword>
<keyword evidence="2" id="KW-0132">Cell division</keyword>
<dbReference type="SUPFAM" id="SSF51984">
    <property type="entry name" value="MurCD N-terminal domain"/>
    <property type="match status" value="1"/>
</dbReference>
<keyword evidence="5" id="KW-0133">Cell shape</keyword>
<dbReference type="InterPro" id="IPR036615">
    <property type="entry name" value="Mur_ligase_C_dom_sf"/>
</dbReference>
<gene>
    <name evidence="10" type="ORF">AKJ08_2878</name>
</gene>
<evidence type="ECO:0000256" key="2">
    <source>
        <dbReference type="ARBA" id="ARBA00022618"/>
    </source>
</evidence>
<dbReference type="GO" id="GO:0005524">
    <property type="term" value="F:ATP binding"/>
    <property type="evidence" value="ECO:0007669"/>
    <property type="project" value="UniProtKB-KW"/>
</dbReference>
<keyword evidence="6" id="KW-0573">Peptidoglycan synthesis</keyword>
<dbReference type="PANTHER" id="PTHR43445:SF5">
    <property type="entry name" value="UDP-N-ACETYLMURAMATE--L-ALANYL-GAMMA-D-GLUTAMYL-MESO-2,6-DIAMINOHEPTANDIOATE LIGASE"/>
    <property type="match status" value="1"/>
</dbReference>
<dbReference type="PANTHER" id="PTHR43445">
    <property type="entry name" value="UDP-N-ACETYLMURAMATE--L-ALANINE LIGASE-RELATED"/>
    <property type="match status" value="1"/>
</dbReference>
<dbReference type="PROSITE" id="PS50206">
    <property type="entry name" value="RHODANESE_3"/>
    <property type="match status" value="1"/>
</dbReference>
<dbReference type="STRING" id="1391653.AKJ08_2878"/>
<dbReference type="GO" id="GO:0009252">
    <property type="term" value="P:peptidoglycan biosynthetic process"/>
    <property type="evidence" value="ECO:0007669"/>
    <property type="project" value="UniProtKB-KW"/>
</dbReference>
<dbReference type="InterPro" id="IPR004101">
    <property type="entry name" value="Mur_ligase_C"/>
</dbReference>
<dbReference type="InterPro" id="IPR013221">
    <property type="entry name" value="Mur_ligase_cen"/>
</dbReference>
<evidence type="ECO:0000256" key="5">
    <source>
        <dbReference type="ARBA" id="ARBA00022960"/>
    </source>
</evidence>
<dbReference type="Gene3D" id="3.90.190.20">
    <property type="entry name" value="Mur ligase, C-terminal domain"/>
    <property type="match status" value="1"/>
</dbReference>
<organism evidence="10 11">
    <name type="scientific">Vulgatibacter incomptus</name>
    <dbReference type="NCBI Taxonomy" id="1391653"/>
    <lineage>
        <taxon>Bacteria</taxon>
        <taxon>Pseudomonadati</taxon>
        <taxon>Myxococcota</taxon>
        <taxon>Myxococcia</taxon>
        <taxon>Myxococcales</taxon>
        <taxon>Cystobacterineae</taxon>
        <taxon>Vulgatibacteraceae</taxon>
        <taxon>Vulgatibacter</taxon>
    </lineage>
</organism>
<protein>
    <submittedName>
        <fullName evidence="10">UDP-N-acetylmuramate:L-alanyl-gamma-D-glutamyl-meso-diaminopimelate ligase</fullName>
    </submittedName>
</protein>
<dbReference type="EMBL" id="CP012332">
    <property type="protein sequence ID" value="AKU92491.1"/>
    <property type="molecule type" value="Genomic_DNA"/>
</dbReference>
<proteinExistence type="predicted"/>
<evidence type="ECO:0000256" key="4">
    <source>
        <dbReference type="ARBA" id="ARBA00022840"/>
    </source>
</evidence>
<dbReference type="GO" id="GO:0071555">
    <property type="term" value="P:cell wall organization"/>
    <property type="evidence" value="ECO:0007669"/>
    <property type="project" value="UniProtKB-KW"/>
</dbReference>
<dbReference type="OrthoDB" id="9804126at2"/>